<feature type="region of interest" description="Disordered" evidence="1">
    <location>
        <begin position="511"/>
        <end position="585"/>
    </location>
</feature>
<feature type="region of interest" description="Disordered" evidence="1">
    <location>
        <begin position="1"/>
        <end position="36"/>
    </location>
</feature>
<protein>
    <submittedName>
        <fullName evidence="2">Uncharacterized protein</fullName>
    </submittedName>
</protein>
<feature type="compositionally biased region" description="Acidic residues" evidence="1">
    <location>
        <begin position="532"/>
        <end position="558"/>
    </location>
</feature>
<organism evidence="2 3">
    <name type="scientific">Mycena pura</name>
    <dbReference type="NCBI Taxonomy" id="153505"/>
    <lineage>
        <taxon>Eukaryota</taxon>
        <taxon>Fungi</taxon>
        <taxon>Dikarya</taxon>
        <taxon>Basidiomycota</taxon>
        <taxon>Agaricomycotina</taxon>
        <taxon>Agaricomycetes</taxon>
        <taxon>Agaricomycetidae</taxon>
        <taxon>Agaricales</taxon>
        <taxon>Marasmiineae</taxon>
        <taxon>Mycenaceae</taxon>
        <taxon>Mycena</taxon>
    </lineage>
</organism>
<sequence length="678" mass="75095">MAKNKRVDKKRDEDSDANSDDDTPQKKRGQPSDFAGQRLAFLTSKIAEYVVASKKKGTKLAKTEGLRAFWPKLFDEYWARFPWDLPLTVEPDGATLDANAAPPETTADDALHEDTPESDPKSKVMKDTKAKIKRWFWRQRAGTMGIHGNPYFAQLARLRRDESTTGPPKRPANFQWYMRHADYKEGVNKRFLGEHGDAPKERHIVLRCEVAREMLKEEPEEVQAKIKAGCDAAHAEELEAMPDCPTPIQRSNASECRENFLGIVQPRLAGLHQYTGLILNIIGARINEDTQEFETMSANAGVVGGKDWARWDPEGYSSMLKNYLKFVHAQHLESQNLMDAGPSTVPPNPSGKPSTATPAPVAAPPNAAATQPSDLLESNGLLRFHPDGDVNMDGDDEVPVITPAPSAPVVTPAPSTPVVTPAPVVAAAPSAPVVTAAPSAPVGPAPTWGLKILRDDLRAEILAKSGDERDHLVWRLGRMNDYMLECENNLARNRRLLRELDLDRVTDLLGMKRPKEGGKKAKSRKKAKKGEEDEWSSDADSDADNDNDNGDEEGEEEDGPARVRTPPMTRGAAARGGRTAKGGAKWAETARSMLLEVEMGDDWKEVVSLWWTLEERWKFASSTKSHATTHRPKAVGVWVKNARKGNPDIGSASGMEREWWAWWKGINPGWRMRDGELL</sequence>
<dbReference type="AlphaFoldDB" id="A0AAD6Y8Y1"/>
<feature type="compositionally biased region" description="Low complexity" evidence="1">
    <location>
        <begin position="569"/>
        <end position="585"/>
    </location>
</feature>
<feature type="compositionally biased region" description="Basic and acidic residues" evidence="1">
    <location>
        <begin position="109"/>
        <end position="125"/>
    </location>
</feature>
<feature type="compositionally biased region" description="Low complexity" evidence="1">
    <location>
        <begin position="353"/>
        <end position="372"/>
    </location>
</feature>
<gene>
    <name evidence="2" type="ORF">GGX14DRAFT_568555</name>
</gene>
<evidence type="ECO:0000313" key="3">
    <source>
        <dbReference type="Proteomes" id="UP001219525"/>
    </source>
</evidence>
<dbReference type="Proteomes" id="UP001219525">
    <property type="component" value="Unassembled WGS sequence"/>
</dbReference>
<feature type="region of interest" description="Disordered" evidence="1">
    <location>
        <begin position="337"/>
        <end position="372"/>
    </location>
</feature>
<proteinExistence type="predicted"/>
<reference evidence="2" key="1">
    <citation type="submission" date="2023-03" db="EMBL/GenBank/DDBJ databases">
        <title>Massive genome expansion in bonnet fungi (Mycena s.s.) driven by repeated elements and novel gene families across ecological guilds.</title>
        <authorList>
            <consortium name="Lawrence Berkeley National Laboratory"/>
            <person name="Harder C.B."/>
            <person name="Miyauchi S."/>
            <person name="Viragh M."/>
            <person name="Kuo A."/>
            <person name="Thoen E."/>
            <person name="Andreopoulos B."/>
            <person name="Lu D."/>
            <person name="Skrede I."/>
            <person name="Drula E."/>
            <person name="Henrissat B."/>
            <person name="Morin E."/>
            <person name="Kohler A."/>
            <person name="Barry K."/>
            <person name="LaButti K."/>
            <person name="Morin E."/>
            <person name="Salamov A."/>
            <person name="Lipzen A."/>
            <person name="Mereny Z."/>
            <person name="Hegedus B."/>
            <person name="Baldrian P."/>
            <person name="Stursova M."/>
            <person name="Weitz H."/>
            <person name="Taylor A."/>
            <person name="Grigoriev I.V."/>
            <person name="Nagy L.G."/>
            <person name="Martin F."/>
            <person name="Kauserud H."/>
        </authorList>
    </citation>
    <scope>NUCLEOTIDE SEQUENCE</scope>
    <source>
        <strain evidence="2">9144</strain>
    </source>
</reference>
<evidence type="ECO:0000313" key="2">
    <source>
        <dbReference type="EMBL" id="KAJ7206094.1"/>
    </source>
</evidence>
<dbReference type="EMBL" id="JARJCW010000041">
    <property type="protein sequence ID" value="KAJ7206094.1"/>
    <property type="molecule type" value="Genomic_DNA"/>
</dbReference>
<keyword evidence="3" id="KW-1185">Reference proteome</keyword>
<accession>A0AAD6Y8Y1</accession>
<name>A0AAD6Y8Y1_9AGAR</name>
<evidence type="ECO:0000256" key="1">
    <source>
        <dbReference type="SAM" id="MobiDB-lite"/>
    </source>
</evidence>
<comment type="caution">
    <text evidence="2">The sequence shown here is derived from an EMBL/GenBank/DDBJ whole genome shotgun (WGS) entry which is preliminary data.</text>
</comment>
<feature type="region of interest" description="Disordered" evidence="1">
    <location>
        <begin position="94"/>
        <end position="125"/>
    </location>
</feature>